<keyword evidence="1" id="KW-0472">Membrane</keyword>
<protein>
    <submittedName>
        <fullName evidence="2">Uncharacterized protein</fullName>
    </submittedName>
</protein>
<evidence type="ECO:0000313" key="3">
    <source>
        <dbReference type="Proteomes" id="UP000489600"/>
    </source>
</evidence>
<evidence type="ECO:0000256" key="1">
    <source>
        <dbReference type="SAM" id="Phobius"/>
    </source>
</evidence>
<gene>
    <name evidence="2" type="ORF">ANE_LOCUS19371</name>
</gene>
<reference evidence="2" key="1">
    <citation type="submission" date="2019-07" db="EMBL/GenBank/DDBJ databases">
        <authorList>
            <person name="Dittberner H."/>
        </authorList>
    </citation>
    <scope>NUCLEOTIDE SEQUENCE [LARGE SCALE GENOMIC DNA]</scope>
</reference>
<keyword evidence="1" id="KW-1133">Transmembrane helix</keyword>
<evidence type="ECO:0000313" key="2">
    <source>
        <dbReference type="EMBL" id="VVB08927.1"/>
    </source>
</evidence>
<sequence>MALVLFAPVLVERWLVPTPPEQPPLAITLDLLDVALMPEPPDPPGSLLAPDLPFSLCRVLISIVDVVPLSLSSSTIYTFLGLLVVSFGGILGMLMSLPYAVCSFRIYMPLRVKFQLLSLQCCTADLGMLLLGLLKSLSSNSSLERPPPPPFYRAILIVSLGPSIWHPHLQPPLINFFPPGDSLKPDLVSLRFYIAIHPSLRFSYRIRLPLPKISVSLPKCRYTSGEECFWAVHQLLSGLLSQ</sequence>
<dbReference type="AlphaFoldDB" id="A0A565C5T7"/>
<organism evidence="2 3">
    <name type="scientific">Arabis nemorensis</name>
    <dbReference type="NCBI Taxonomy" id="586526"/>
    <lineage>
        <taxon>Eukaryota</taxon>
        <taxon>Viridiplantae</taxon>
        <taxon>Streptophyta</taxon>
        <taxon>Embryophyta</taxon>
        <taxon>Tracheophyta</taxon>
        <taxon>Spermatophyta</taxon>
        <taxon>Magnoliopsida</taxon>
        <taxon>eudicotyledons</taxon>
        <taxon>Gunneridae</taxon>
        <taxon>Pentapetalae</taxon>
        <taxon>rosids</taxon>
        <taxon>malvids</taxon>
        <taxon>Brassicales</taxon>
        <taxon>Brassicaceae</taxon>
        <taxon>Arabideae</taxon>
        <taxon>Arabis</taxon>
    </lineage>
</organism>
<dbReference type="EMBL" id="CABITT030000006">
    <property type="protein sequence ID" value="VVB08927.1"/>
    <property type="molecule type" value="Genomic_DNA"/>
</dbReference>
<keyword evidence="3" id="KW-1185">Reference proteome</keyword>
<dbReference type="Proteomes" id="UP000489600">
    <property type="component" value="Unassembled WGS sequence"/>
</dbReference>
<name>A0A565C5T7_9BRAS</name>
<comment type="caution">
    <text evidence="2">The sequence shown here is derived from an EMBL/GenBank/DDBJ whole genome shotgun (WGS) entry which is preliminary data.</text>
</comment>
<proteinExistence type="predicted"/>
<keyword evidence="1" id="KW-0812">Transmembrane</keyword>
<accession>A0A565C5T7</accession>
<feature type="transmembrane region" description="Helical" evidence="1">
    <location>
        <begin position="76"/>
        <end position="102"/>
    </location>
</feature>